<dbReference type="InterPro" id="IPR050923">
    <property type="entry name" value="Cell_Proc_Reg/RNA_Proc"/>
</dbReference>
<keyword evidence="5" id="KW-1185">Reference proteome</keyword>
<name>A0ABT4IE43_9ACTO</name>
<feature type="compositionally biased region" description="Pro residues" evidence="2">
    <location>
        <begin position="152"/>
        <end position="179"/>
    </location>
</feature>
<comment type="caution">
    <text evidence="4">The sequence shown here is derived from an EMBL/GenBank/DDBJ whole genome shotgun (WGS) entry which is preliminary data.</text>
</comment>
<dbReference type="PANTHER" id="PTHR23308">
    <property type="entry name" value="NUCLEAR INHIBITOR OF PROTEIN PHOSPHATASE-1"/>
    <property type="match status" value="1"/>
</dbReference>
<feature type="compositionally biased region" description="Low complexity" evidence="2">
    <location>
        <begin position="204"/>
        <end position="220"/>
    </location>
</feature>
<feature type="compositionally biased region" description="Low complexity" evidence="2">
    <location>
        <begin position="180"/>
        <end position="194"/>
    </location>
</feature>
<feature type="domain" description="FHA" evidence="3">
    <location>
        <begin position="236"/>
        <end position="285"/>
    </location>
</feature>
<evidence type="ECO:0000259" key="3">
    <source>
        <dbReference type="PROSITE" id="PS50006"/>
    </source>
</evidence>
<dbReference type="SMART" id="SM00240">
    <property type="entry name" value="FHA"/>
    <property type="match status" value="1"/>
</dbReference>
<dbReference type="InterPro" id="IPR000253">
    <property type="entry name" value="FHA_dom"/>
</dbReference>
<feature type="compositionally biased region" description="Low complexity" evidence="2">
    <location>
        <begin position="115"/>
        <end position="134"/>
    </location>
</feature>
<feature type="compositionally biased region" description="Low complexity" evidence="2">
    <location>
        <begin position="142"/>
        <end position="151"/>
    </location>
</feature>
<evidence type="ECO:0000313" key="5">
    <source>
        <dbReference type="Proteomes" id="UP001072034"/>
    </source>
</evidence>
<dbReference type="SUPFAM" id="SSF49879">
    <property type="entry name" value="SMAD/FHA domain"/>
    <property type="match status" value="2"/>
</dbReference>
<evidence type="ECO:0000256" key="2">
    <source>
        <dbReference type="SAM" id="MobiDB-lite"/>
    </source>
</evidence>
<dbReference type="RefSeq" id="WP_268918710.1">
    <property type="nucleotide sequence ID" value="NZ_JAPTMY010000060.1"/>
</dbReference>
<evidence type="ECO:0000313" key="4">
    <source>
        <dbReference type="EMBL" id="MCZ0859527.1"/>
    </source>
</evidence>
<gene>
    <name evidence="4" type="ORF">OHJ16_15965</name>
</gene>
<proteinExistence type="predicted"/>
<dbReference type="Proteomes" id="UP001072034">
    <property type="component" value="Unassembled WGS sequence"/>
</dbReference>
<dbReference type="InterPro" id="IPR008984">
    <property type="entry name" value="SMAD_FHA_dom_sf"/>
</dbReference>
<dbReference type="EMBL" id="JAPTMY010000060">
    <property type="protein sequence ID" value="MCZ0859527.1"/>
    <property type="molecule type" value="Genomic_DNA"/>
</dbReference>
<feature type="compositionally biased region" description="Pro residues" evidence="2">
    <location>
        <begin position="90"/>
        <end position="114"/>
    </location>
</feature>
<dbReference type="Pfam" id="PF00498">
    <property type="entry name" value="FHA"/>
    <property type="match status" value="1"/>
</dbReference>
<protein>
    <submittedName>
        <fullName evidence="4">FHA domain-containing protein</fullName>
    </submittedName>
</protein>
<evidence type="ECO:0000256" key="1">
    <source>
        <dbReference type="ARBA" id="ARBA00022553"/>
    </source>
</evidence>
<dbReference type="CDD" id="cd00060">
    <property type="entry name" value="FHA"/>
    <property type="match status" value="1"/>
</dbReference>
<keyword evidence="1" id="KW-0597">Phosphoprotein</keyword>
<organism evidence="4 5">
    <name type="scientific">Actinomyces israelii</name>
    <dbReference type="NCBI Taxonomy" id="1659"/>
    <lineage>
        <taxon>Bacteria</taxon>
        <taxon>Bacillati</taxon>
        <taxon>Actinomycetota</taxon>
        <taxon>Actinomycetes</taxon>
        <taxon>Actinomycetales</taxon>
        <taxon>Actinomycetaceae</taxon>
        <taxon>Actinomyces</taxon>
    </lineage>
</organism>
<dbReference type="Gene3D" id="2.60.200.20">
    <property type="match status" value="1"/>
</dbReference>
<sequence length="318" mass="30654">MIGRAPVCAVIVSHPRVSREHLMVEPTPVGWRATCAAGRSMLIDGRWATSAILTRETRIQLVDQFGPLISLTPTGGALGPGGAPVGAVPAAPPRPPTSVAPTGIPGPPGPPTGFPPTAAVPASAGPPANGVSVGPPGPPTGGLPASAASAEPPEPPGPPTGASPPGPPTGASPPGPPTGGLPASAASAPSAASTVMLGSGGASTSGPPGPTGVTSAGGAASGDLAATGEVTISGSGTIGRRPDNSFIVNDPTMSGRHARVDVTPQGAVVTDLGSTNGTFVSGQRVDRYVVTEPTVFGMGSTFVQVDPNGKCSIPVPVN</sequence>
<reference evidence="4" key="1">
    <citation type="submission" date="2022-10" db="EMBL/GenBank/DDBJ databases">
        <title>Genome sequence of Actinomyces israelii ATCC 10048.</title>
        <authorList>
            <person name="Watt R.M."/>
            <person name="Tong W.M."/>
        </authorList>
    </citation>
    <scope>NUCLEOTIDE SEQUENCE</scope>
    <source>
        <strain evidence="4">ATCC 10048</strain>
    </source>
</reference>
<dbReference type="PROSITE" id="PS50006">
    <property type="entry name" value="FHA_DOMAIN"/>
    <property type="match status" value="1"/>
</dbReference>
<feature type="region of interest" description="Disordered" evidence="2">
    <location>
        <begin position="80"/>
        <end position="220"/>
    </location>
</feature>
<accession>A0ABT4IE43</accession>
<feature type="non-terminal residue" evidence="4">
    <location>
        <position position="318"/>
    </location>
</feature>